<reference evidence="3" key="1">
    <citation type="submission" date="2024-06" db="EMBL/GenBank/DDBJ databases">
        <title>Multi-omics analyses provide insights into the biosynthesis of the anticancer antibiotic pleurotin in Hohenbuehelia grisea.</title>
        <authorList>
            <person name="Weaver J.A."/>
            <person name="Alberti F."/>
        </authorList>
    </citation>
    <scope>NUCLEOTIDE SEQUENCE [LARGE SCALE GENOMIC DNA]</scope>
    <source>
        <strain evidence="3">T-177</strain>
    </source>
</reference>
<dbReference type="Proteomes" id="UP001556367">
    <property type="component" value="Unassembled WGS sequence"/>
</dbReference>
<dbReference type="PANTHER" id="PTHR33112:SF16">
    <property type="entry name" value="HETEROKARYON INCOMPATIBILITY DOMAIN-CONTAINING PROTEIN"/>
    <property type="match status" value="1"/>
</dbReference>
<gene>
    <name evidence="2" type="ORF">HGRIS_014339</name>
</gene>
<protein>
    <recommendedName>
        <fullName evidence="1">Heterokaryon incompatibility domain-containing protein</fullName>
    </recommendedName>
</protein>
<feature type="domain" description="Heterokaryon incompatibility" evidence="1">
    <location>
        <begin position="269"/>
        <end position="426"/>
    </location>
</feature>
<proteinExistence type="predicted"/>
<evidence type="ECO:0000313" key="3">
    <source>
        <dbReference type="Proteomes" id="UP001556367"/>
    </source>
</evidence>
<organism evidence="2 3">
    <name type="scientific">Hohenbuehelia grisea</name>
    <dbReference type="NCBI Taxonomy" id="104357"/>
    <lineage>
        <taxon>Eukaryota</taxon>
        <taxon>Fungi</taxon>
        <taxon>Dikarya</taxon>
        <taxon>Basidiomycota</taxon>
        <taxon>Agaricomycotina</taxon>
        <taxon>Agaricomycetes</taxon>
        <taxon>Agaricomycetidae</taxon>
        <taxon>Agaricales</taxon>
        <taxon>Pleurotineae</taxon>
        <taxon>Pleurotaceae</taxon>
        <taxon>Hohenbuehelia</taxon>
    </lineage>
</organism>
<accession>A0ABR3JU41</accession>
<name>A0ABR3JU41_9AGAR</name>
<dbReference type="PANTHER" id="PTHR33112">
    <property type="entry name" value="DOMAIN PROTEIN, PUTATIVE-RELATED"/>
    <property type="match status" value="1"/>
</dbReference>
<dbReference type="EMBL" id="JASNQZ010000003">
    <property type="protein sequence ID" value="KAL0959032.1"/>
    <property type="molecule type" value="Genomic_DNA"/>
</dbReference>
<comment type="caution">
    <text evidence="2">The sequence shown here is derived from an EMBL/GenBank/DDBJ whole genome shotgun (WGS) entry which is preliminary data.</text>
</comment>
<evidence type="ECO:0000313" key="2">
    <source>
        <dbReference type="EMBL" id="KAL0959032.1"/>
    </source>
</evidence>
<keyword evidence="3" id="KW-1185">Reference proteome</keyword>
<evidence type="ECO:0000259" key="1">
    <source>
        <dbReference type="Pfam" id="PF06985"/>
    </source>
</evidence>
<dbReference type="Pfam" id="PF06985">
    <property type="entry name" value="HET"/>
    <property type="match status" value="1"/>
</dbReference>
<sequence>MLHPLFPGKGGLNGSSSCCLVGALGLTASGPQLDSGANQSTLRLLDISHCGHLANLFEPLQRFLSTIIRYRMSTRPSSACHHCWNTLLGPRGWLVPALALSKLERPAQPVIHRYNRRRGQMRSSAGSGCSWCSFVFNDDKAQAQTDSDMILVVISVQMVWNEGESPEQLLGVDVHYDGTTSDMLSCFFYAEHDSPTADFVAARSEIHDVASPLALDEAKKCIAHCIHHHEDCPPPPHDPELPARVVDCQDPAHPKLASAQPNTMMRGAYIALSYVWGEAQPHSTTTANLAHYHKNIDPAWLPQTVRDAIVITHAFGVRYLWLDTLCIIQDSDEDKVQQLAQMARIYSEAYFTIVVANASRVSHGFLEPRSAPRIPGPSLQVWCPATAQLGTVQIGYELIHCDKETKAQIYAADNDPIHARGWCLQERFLSPRSLEYTSRTLRFHCQMRSRNVGGSRFQSNRFSESQLTISLFNPNPFAETDGTFPGLSSKTFLADPERRRYAHAVLHLWKSILKEYTKRSITHPSDKLLALAGVVERFYKLRNSKYYAGIWEDTLLTDLLWTSVTERGSQPAQYRAPTWSWAALDNQVDIPSTTTYTESVGCEIVRCDVVLASELVPFGGVTSARLLLDAPIVRVFARTVEVDQPRAIFAASDSSRERKLFLIDEDIDRTRRSALDTPDQICIGDAIFDRIDRIDIDNLWAVPILWDTSSEGTLGADERFVWAEGLITTLDERAEHQRVGRWSVSRSISDTSGEGSAGAARESETMSLTWIDEVSKSRVCLV</sequence>
<dbReference type="InterPro" id="IPR010730">
    <property type="entry name" value="HET"/>
</dbReference>